<dbReference type="PANTHER" id="PTHR43106">
    <property type="entry name" value="DEHYDROGENASE-RELATED"/>
    <property type="match status" value="1"/>
</dbReference>
<dbReference type="SUPFAM" id="SSF51905">
    <property type="entry name" value="FAD/NAD(P)-binding domain"/>
    <property type="match status" value="1"/>
</dbReference>
<reference evidence="1 2" key="1">
    <citation type="journal article" date="2015" name="Genome Announc.">
        <title>Expanding the biotechnology potential of lactobacilli through comparative genomics of 213 strains and associated genera.</title>
        <authorList>
            <person name="Sun Z."/>
            <person name="Harris H.M."/>
            <person name="McCann A."/>
            <person name="Guo C."/>
            <person name="Argimon S."/>
            <person name="Zhang W."/>
            <person name="Yang X."/>
            <person name="Jeffery I.B."/>
            <person name="Cooney J.C."/>
            <person name="Kagawa T.F."/>
            <person name="Liu W."/>
            <person name="Song Y."/>
            <person name="Salvetti E."/>
            <person name="Wrobel A."/>
            <person name="Rasinkangas P."/>
            <person name="Parkhill J."/>
            <person name="Rea M.C."/>
            <person name="O'Sullivan O."/>
            <person name="Ritari J."/>
            <person name="Douillard F.P."/>
            <person name="Paul Ross R."/>
            <person name="Yang R."/>
            <person name="Briner A.E."/>
            <person name="Felis G.E."/>
            <person name="de Vos W.M."/>
            <person name="Barrangou R."/>
            <person name="Klaenhammer T.R."/>
            <person name="Caufield P.W."/>
            <person name="Cui Y."/>
            <person name="Zhang H."/>
            <person name="O'Toole P.W."/>
        </authorList>
    </citation>
    <scope>NUCLEOTIDE SEQUENCE [LARGE SCALE GENOMIC DNA]</scope>
    <source>
        <strain evidence="1 2">DSM 18527</strain>
    </source>
</reference>
<organism evidence="1 2">
    <name type="scientific">Agrilactobacillus composti DSM 18527 = JCM 14202</name>
    <dbReference type="NCBI Taxonomy" id="1423734"/>
    <lineage>
        <taxon>Bacteria</taxon>
        <taxon>Bacillati</taxon>
        <taxon>Bacillota</taxon>
        <taxon>Bacilli</taxon>
        <taxon>Lactobacillales</taxon>
        <taxon>Lactobacillaceae</taxon>
        <taxon>Agrilactobacillus</taxon>
    </lineage>
</organism>
<keyword evidence="2" id="KW-1185">Reference proteome</keyword>
<protein>
    <recommendedName>
        <fullName evidence="3">NAD(FAD)-utilizing dehydrogenase</fullName>
    </recommendedName>
</protein>
<dbReference type="Proteomes" id="UP000051236">
    <property type="component" value="Unassembled WGS sequence"/>
</dbReference>
<dbReference type="PATRIC" id="fig|1423734.3.peg.1763"/>
<sequence>MKGAQGMYDYILIGAGVSSVFALLRLQNTAKRILVLEAGPDFNQRDPQDLYQGFGGLGLAEGKYNFAPDFGGALAAKIGVGPTQALLAKVAQTLDTFGGQHALRYVAARPAQLRHQRDLVSVACTTQHLGTHLSRTVFGNMYQALKASQIEFRFQQKVQQITPLAQGFAVRTALGDTYRGQQVILATGVAVDPVLAANLRTLSIFSTQTRVDVGCRIETQGTALDVLLGTDPEVKLRWGERYTYCMNKHGRVVLKRQHNWAMADGQNYRENGATSNLNFTLFQPHYFASSSAAQAYLTALFQDRSTVIGQRLGDVAPQFAKGQLLSPTLAYQKGPALDADLLKPAIQFLDLLQQVTKTPIDGQTMLYGYDAKFYPTQVKTNAQFETGIPGLYCIGDCSGATYSLAQAAASGVYLGQIIAK</sequence>
<evidence type="ECO:0000313" key="2">
    <source>
        <dbReference type="Proteomes" id="UP000051236"/>
    </source>
</evidence>
<evidence type="ECO:0008006" key="3">
    <source>
        <dbReference type="Google" id="ProtNLM"/>
    </source>
</evidence>
<gene>
    <name evidence="1" type="ORF">FC83_GL001744</name>
</gene>
<dbReference type="PANTHER" id="PTHR43106:SF1">
    <property type="entry name" value="DEHYDROGENASE-RELATED"/>
    <property type="match status" value="1"/>
</dbReference>
<dbReference type="eggNOG" id="COG2509">
    <property type="taxonomic scope" value="Bacteria"/>
</dbReference>
<comment type="caution">
    <text evidence="1">The sequence shown here is derived from an EMBL/GenBank/DDBJ whole genome shotgun (WGS) entry which is preliminary data.</text>
</comment>
<accession>A0A0R1XK94</accession>
<proteinExistence type="predicted"/>
<dbReference type="Gene3D" id="3.50.50.60">
    <property type="entry name" value="FAD/NAD(P)-binding domain"/>
    <property type="match status" value="1"/>
</dbReference>
<evidence type="ECO:0000313" key="1">
    <source>
        <dbReference type="EMBL" id="KRM30608.1"/>
    </source>
</evidence>
<name>A0A0R1XK94_9LACO</name>
<dbReference type="EMBL" id="AZGA01000088">
    <property type="protein sequence ID" value="KRM30608.1"/>
    <property type="molecule type" value="Genomic_DNA"/>
</dbReference>
<dbReference type="AlphaFoldDB" id="A0A0R1XK94"/>
<dbReference type="InterPro" id="IPR036188">
    <property type="entry name" value="FAD/NAD-bd_sf"/>
</dbReference>